<dbReference type="AlphaFoldDB" id="A0A4Q7V7W3"/>
<proteinExistence type="predicted"/>
<dbReference type="InterPro" id="IPR025637">
    <property type="entry name" value="DUF4333"/>
</dbReference>
<comment type="caution">
    <text evidence="3">The sequence shown here is derived from an EMBL/GenBank/DDBJ whole genome shotgun (WGS) entry which is preliminary data.</text>
</comment>
<feature type="region of interest" description="Disordered" evidence="1">
    <location>
        <begin position="18"/>
        <end position="78"/>
    </location>
</feature>
<dbReference type="Proteomes" id="UP000291591">
    <property type="component" value="Unassembled WGS sequence"/>
</dbReference>
<organism evidence="3 4">
    <name type="scientific">Pseudonocardia sediminis</name>
    <dbReference type="NCBI Taxonomy" id="1397368"/>
    <lineage>
        <taxon>Bacteria</taxon>
        <taxon>Bacillati</taxon>
        <taxon>Actinomycetota</taxon>
        <taxon>Actinomycetes</taxon>
        <taxon>Pseudonocardiales</taxon>
        <taxon>Pseudonocardiaceae</taxon>
        <taxon>Pseudonocardia</taxon>
    </lineage>
</organism>
<name>A0A4Q7V7W3_PSEST</name>
<dbReference type="PROSITE" id="PS51257">
    <property type="entry name" value="PROKAR_LIPOPROTEIN"/>
    <property type="match status" value="1"/>
</dbReference>
<dbReference type="EMBL" id="SHKL01000001">
    <property type="protein sequence ID" value="RZT88913.1"/>
    <property type="molecule type" value="Genomic_DNA"/>
</dbReference>
<evidence type="ECO:0000259" key="2">
    <source>
        <dbReference type="Pfam" id="PF14230"/>
    </source>
</evidence>
<feature type="domain" description="DUF4333" evidence="2">
    <location>
        <begin position="70"/>
        <end position="126"/>
    </location>
</feature>
<accession>A0A4Q7V7W3</accession>
<evidence type="ECO:0000313" key="3">
    <source>
        <dbReference type="EMBL" id="RZT88913.1"/>
    </source>
</evidence>
<reference evidence="3 4" key="1">
    <citation type="submission" date="2019-02" db="EMBL/GenBank/DDBJ databases">
        <title>Sequencing the genomes of 1000 actinobacteria strains.</title>
        <authorList>
            <person name="Klenk H.-P."/>
        </authorList>
    </citation>
    <scope>NUCLEOTIDE SEQUENCE [LARGE SCALE GENOMIC DNA]</scope>
    <source>
        <strain evidence="3 4">DSM 45779</strain>
    </source>
</reference>
<gene>
    <name evidence="3" type="ORF">EV383_5867</name>
</gene>
<evidence type="ECO:0000256" key="1">
    <source>
        <dbReference type="SAM" id="MobiDB-lite"/>
    </source>
</evidence>
<dbReference type="OrthoDB" id="3568721at2"/>
<evidence type="ECO:0000313" key="4">
    <source>
        <dbReference type="Proteomes" id="UP000291591"/>
    </source>
</evidence>
<dbReference type="Pfam" id="PF14230">
    <property type="entry name" value="DUF4333"/>
    <property type="match status" value="1"/>
</dbReference>
<dbReference type="RefSeq" id="WP_130293059.1">
    <property type="nucleotide sequence ID" value="NZ_SHKL01000001.1"/>
</dbReference>
<sequence>MALRSPLALATLSTTLGCGGPAADPAVAPTSAAPVSAAPAATTAPPATTPAEDPAGTDATAVEAPLDPGEGSVDGPDVARSVSDQLTKVVGRSPDSVTCPNLLAKVGTAIRCELVDGADRYGVTVTSVEGTDVAFDIKVDDQVS</sequence>
<keyword evidence="4" id="KW-1185">Reference proteome</keyword>
<protein>
    <submittedName>
        <fullName evidence="3">Uncharacterized protein DUF4333</fullName>
    </submittedName>
</protein>
<feature type="compositionally biased region" description="Low complexity" evidence="1">
    <location>
        <begin position="18"/>
        <end position="61"/>
    </location>
</feature>